<dbReference type="Gene3D" id="1.10.150.480">
    <property type="match status" value="1"/>
</dbReference>
<gene>
    <name evidence="5" type="ORF">E1283_21665</name>
</gene>
<dbReference type="InterPro" id="IPR023849">
    <property type="entry name" value="TQXA_dom"/>
</dbReference>
<feature type="chain" id="PRO_5038796398" evidence="3">
    <location>
        <begin position="29"/>
        <end position="474"/>
    </location>
</feature>
<feature type="region of interest" description="Disordered" evidence="1">
    <location>
        <begin position="189"/>
        <end position="210"/>
    </location>
</feature>
<feature type="domain" description="Thioester" evidence="4">
    <location>
        <begin position="88"/>
        <end position="189"/>
    </location>
</feature>
<keyword evidence="3" id="KW-0732">Signal</keyword>
<feature type="region of interest" description="Disordered" evidence="1">
    <location>
        <begin position="33"/>
        <end position="52"/>
    </location>
</feature>
<feature type="region of interest" description="Disordered" evidence="1">
    <location>
        <begin position="391"/>
        <end position="439"/>
    </location>
</feature>
<comment type="caution">
    <text evidence="5">The sequence shown here is derived from an EMBL/GenBank/DDBJ whole genome shotgun (WGS) entry which is preliminary data.</text>
</comment>
<evidence type="ECO:0000259" key="4">
    <source>
        <dbReference type="Pfam" id="PF08341"/>
    </source>
</evidence>
<keyword evidence="2" id="KW-1133">Transmembrane helix</keyword>
<dbReference type="AlphaFoldDB" id="A0A4R4TBC8"/>
<evidence type="ECO:0000313" key="6">
    <source>
        <dbReference type="Proteomes" id="UP000295345"/>
    </source>
</evidence>
<dbReference type="NCBIfam" id="NF041528">
    <property type="entry name" value="strep_LAETG"/>
    <property type="match status" value="1"/>
</dbReference>
<dbReference type="OrthoDB" id="2676146at2"/>
<evidence type="ECO:0000256" key="3">
    <source>
        <dbReference type="SAM" id="SignalP"/>
    </source>
</evidence>
<dbReference type="NCBIfam" id="TIGR03934">
    <property type="entry name" value="TQXA_dom"/>
    <property type="match status" value="1"/>
</dbReference>
<dbReference type="NCBIfam" id="TIGR01167">
    <property type="entry name" value="LPXTG_anchor"/>
    <property type="match status" value="1"/>
</dbReference>
<proteinExistence type="predicted"/>
<accession>A0A4R4TBC8</accession>
<protein>
    <submittedName>
        <fullName evidence="5">TQXA domain-containing protein</fullName>
    </submittedName>
</protein>
<evidence type="ECO:0000256" key="1">
    <source>
        <dbReference type="SAM" id="MobiDB-lite"/>
    </source>
</evidence>
<dbReference type="Proteomes" id="UP000295345">
    <property type="component" value="Unassembled WGS sequence"/>
</dbReference>
<evidence type="ECO:0000256" key="2">
    <source>
        <dbReference type="SAM" id="Phobius"/>
    </source>
</evidence>
<sequence length="474" mass="48168">MILARKRAMSRLAATAIATGLFATGAIATAGTAAADEQNPHNGGATATLGGLDPEASGRIAVTHEGETDTYRGGLFTLQADDGGTLQTYCIDFTTATSSNARYKEVGWNESRLHNNANSGRIQWILQNSYPVNDDLVALASQVGVESLDDEEAAAGTQAAIWEFSDGVEAVPESDNAAALTDWLTENAEEAEEPGASLTLSPNQVSGQSGGRLGPVTVDTTAESVTVTPDAAAVEQGVTLSDSAGNVIDETTPVTDGTELFFDVPEGAEDGSASLTATATSQVPIGRVFTGIDVRTQTMILAGSSESSVSANAGASWAAPGAPAVAFEAEEICADGGVLVTATNEGDVPFEFELNGETREIAPGGSDSILVPVENGQEYEITVAYPDESREPFSATGVLDCAPGGGEPPTPIDEENEPAPATTGGAAEDDGPDLAETGSSSNVGMITGIALALLVVGGAGVFFMRRRSAAGSGN</sequence>
<keyword evidence="2" id="KW-0472">Membrane</keyword>
<dbReference type="RefSeq" id="WP_132819785.1">
    <property type="nucleotide sequence ID" value="NZ_SMKI01000245.1"/>
</dbReference>
<evidence type="ECO:0000313" key="5">
    <source>
        <dbReference type="EMBL" id="TDC72462.1"/>
    </source>
</evidence>
<name>A0A4R4TBC8_9ACTN</name>
<keyword evidence="2" id="KW-0812">Transmembrane</keyword>
<feature type="signal peptide" evidence="3">
    <location>
        <begin position="1"/>
        <end position="28"/>
    </location>
</feature>
<feature type="compositionally biased region" description="Polar residues" evidence="1">
    <location>
        <begin position="198"/>
        <end position="207"/>
    </location>
</feature>
<feature type="transmembrane region" description="Helical" evidence="2">
    <location>
        <begin position="443"/>
        <end position="464"/>
    </location>
</feature>
<keyword evidence="6" id="KW-1185">Reference proteome</keyword>
<dbReference type="Pfam" id="PF08341">
    <property type="entry name" value="TED"/>
    <property type="match status" value="1"/>
</dbReference>
<reference evidence="5 6" key="1">
    <citation type="submission" date="2019-03" db="EMBL/GenBank/DDBJ databases">
        <title>Draft genome sequences of novel Actinobacteria.</title>
        <authorList>
            <person name="Sahin N."/>
            <person name="Ay H."/>
            <person name="Saygin H."/>
        </authorList>
    </citation>
    <scope>NUCLEOTIDE SEQUENCE [LARGE SCALE GENOMIC DNA]</scope>
    <source>
        <strain evidence="5 6">DSM 41900</strain>
    </source>
</reference>
<dbReference type="EMBL" id="SMKI01000245">
    <property type="protein sequence ID" value="TDC72462.1"/>
    <property type="molecule type" value="Genomic_DNA"/>
</dbReference>
<dbReference type="InterPro" id="IPR013552">
    <property type="entry name" value="Thioester_dom"/>
</dbReference>
<organism evidence="5 6">
    <name type="scientific">Streptomyces hainanensis</name>
    <dbReference type="NCBI Taxonomy" id="402648"/>
    <lineage>
        <taxon>Bacteria</taxon>
        <taxon>Bacillati</taxon>
        <taxon>Actinomycetota</taxon>
        <taxon>Actinomycetes</taxon>
        <taxon>Kitasatosporales</taxon>
        <taxon>Streptomycetaceae</taxon>
        <taxon>Streptomyces</taxon>
    </lineage>
</organism>